<protein>
    <submittedName>
        <fullName evidence="2">Uncharacterized protein</fullName>
    </submittedName>
</protein>
<evidence type="ECO:0000256" key="1">
    <source>
        <dbReference type="SAM" id="SignalP"/>
    </source>
</evidence>
<sequence length="118" mass="13048">MHCPQTAVLAILAMLIASAVAIPLPPTPDHDPVGPQEDAWCGYEHCDYYNNVDYRSEDLSCRCRRGEVSLQLMRIATGHLAKDTEKHQESTTSEHSPHTLKDCLFKLSEGVEVIAGQS</sequence>
<dbReference type="EMBL" id="KV417301">
    <property type="protein sequence ID" value="KZO93496.1"/>
    <property type="molecule type" value="Genomic_DNA"/>
</dbReference>
<keyword evidence="3" id="KW-1185">Reference proteome</keyword>
<accession>A0A167JDZ7</accession>
<organism evidence="2 3">
    <name type="scientific">Calocera viscosa (strain TUFC12733)</name>
    <dbReference type="NCBI Taxonomy" id="1330018"/>
    <lineage>
        <taxon>Eukaryota</taxon>
        <taxon>Fungi</taxon>
        <taxon>Dikarya</taxon>
        <taxon>Basidiomycota</taxon>
        <taxon>Agaricomycotina</taxon>
        <taxon>Dacrymycetes</taxon>
        <taxon>Dacrymycetales</taxon>
        <taxon>Dacrymycetaceae</taxon>
        <taxon>Calocera</taxon>
    </lineage>
</organism>
<keyword evidence="1" id="KW-0732">Signal</keyword>
<name>A0A167JDZ7_CALVF</name>
<dbReference type="AlphaFoldDB" id="A0A167JDZ7"/>
<reference evidence="2 3" key="1">
    <citation type="journal article" date="2016" name="Mol. Biol. Evol.">
        <title>Comparative Genomics of Early-Diverging Mushroom-Forming Fungi Provides Insights into the Origins of Lignocellulose Decay Capabilities.</title>
        <authorList>
            <person name="Nagy L.G."/>
            <person name="Riley R."/>
            <person name="Tritt A."/>
            <person name="Adam C."/>
            <person name="Daum C."/>
            <person name="Floudas D."/>
            <person name="Sun H."/>
            <person name="Yadav J.S."/>
            <person name="Pangilinan J."/>
            <person name="Larsson K.H."/>
            <person name="Matsuura K."/>
            <person name="Barry K."/>
            <person name="Labutti K."/>
            <person name="Kuo R."/>
            <person name="Ohm R.A."/>
            <person name="Bhattacharya S.S."/>
            <person name="Shirouzu T."/>
            <person name="Yoshinaga Y."/>
            <person name="Martin F.M."/>
            <person name="Grigoriev I.V."/>
            <person name="Hibbett D.S."/>
        </authorList>
    </citation>
    <scope>NUCLEOTIDE SEQUENCE [LARGE SCALE GENOMIC DNA]</scope>
    <source>
        <strain evidence="2 3">TUFC12733</strain>
    </source>
</reference>
<feature type="signal peptide" evidence="1">
    <location>
        <begin position="1"/>
        <end position="21"/>
    </location>
</feature>
<dbReference type="Proteomes" id="UP000076738">
    <property type="component" value="Unassembled WGS sequence"/>
</dbReference>
<evidence type="ECO:0000313" key="2">
    <source>
        <dbReference type="EMBL" id="KZO93496.1"/>
    </source>
</evidence>
<evidence type="ECO:0000313" key="3">
    <source>
        <dbReference type="Proteomes" id="UP000076738"/>
    </source>
</evidence>
<feature type="chain" id="PRO_5007888867" evidence="1">
    <location>
        <begin position="22"/>
        <end position="118"/>
    </location>
</feature>
<proteinExistence type="predicted"/>
<gene>
    <name evidence="2" type="ORF">CALVIDRAFT_556951</name>
</gene>